<accession>A0A193CCC3</accession>
<feature type="transmembrane region" description="Helical" evidence="2">
    <location>
        <begin position="56"/>
        <end position="78"/>
    </location>
</feature>
<evidence type="ECO:0000313" key="4">
    <source>
        <dbReference type="EMBL" id="ANN22276.1"/>
    </source>
</evidence>
<name>A0A193CCC3_AMYOR</name>
<dbReference type="eggNOG" id="COG3428">
    <property type="taxonomic scope" value="Bacteria"/>
</dbReference>
<dbReference type="STRING" id="31958.SD37_36440"/>
<keyword evidence="2" id="KW-0472">Membrane</keyword>
<dbReference type="AlphaFoldDB" id="A0A193CCC3"/>
<dbReference type="InterPro" id="IPR005182">
    <property type="entry name" value="YdbS-like_PH"/>
</dbReference>
<evidence type="ECO:0000256" key="2">
    <source>
        <dbReference type="SAM" id="Phobius"/>
    </source>
</evidence>
<keyword evidence="5" id="KW-1185">Reference proteome</keyword>
<dbReference type="RefSeq" id="WP_044854544.1">
    <property type="nucleotide sequence ID" value="NZ_CP016174.1"/>
</dbReference>
<dbReference type="PANTHER" id="PTHR37938">
    <property type="entry name" value="BLL0215 PROTEIN"/>
    <property type="match status" value="1"/>
</dbReference>
<gene>
    <name evidence="4" type="ORF">SD37_36440</name>
</gene>
<dbReference type="EMBL" id="CP016174">
    <property type="protein sequence ID" value="ANN22276.1"/>
    <property type="molecule type" value="Genomic_DNA"/>
</dbReference>
<sequence>MAYPDDLLSENEHVVVHSHPHFKMLIFPFLALIVTLGVGIWLGILAKDATAPWDLISLIAVGVVGLGLVVWLFLAPFVRWRTTHFIVTTDRLIAREGVLKRTGIDIPMSRINSVQFEHGLLDRVFGCGTLVIESASDEPLRFDDIPKVERVHTVIYREVNDNPYDDYAPPAPGAPQQTEPLPPQGRPPRGDRRR</sequence>
<feature type="domain" description="YdbS-like PH" evidence="3">
    <location>
        <begin position="80"/>
        <end position="152"/>
    </location>
</feature>
<dbReference type="KEGG" id="aori:SD37_36440"/>
<evidence type="ECO:0000259" key="3">
    <source>
        <dbReference type="Pfam" id="PF03703"/>
    </source>
</evidence>
<dbReference type="PANTHER" id="PTHR37938:SF1">
    <property type="entry name" value="BLL0215 PROTEIN"/>
    <property type="match status" value="1"/>
</dbReference>
<evidence type="ECO:0000256" key="1">
    <source>
        <dbReference type="SAM" id="MobiDB-lite"/>
    </source>
</evidence>
<feature type="transmembrane region" description="Helical" evidence="2">
    <location>
        <begin position="25"/>
        <end position="44"/>
    </location>
</feature>
<evidence type="ECO:0000313" key="5">
    <source>
        <dbReference type="Proteomes" id="UP000093695"/>
    </source>
</evidence>
<protein>
    <recommendedName>
        <fullName evidence="3">YdbS-like PH domain-containing protein</fullName>
    </recommendedName>
</protein>
<keyword evidence="2" id="KW-0812">Transmembrane</keyword>
<keyword evidence="2" id="KW-1133">Transmembrane helix</keyword>
<proteinExistence type="predicted"/>
<reference evidence="4 5" key="1">
    <citation type="journal article" date="2015" name="Genome Announc.">
        <title>Draft Genome Sequence of Norvancomycin-Producing Strain Amycolatopsis orientalis CPCC200066.</title>
        <authorList>
            <person name="Lei X."/>
            <person name="Yuan F."/>
            <person name="Shi Y."/>
            <person name="Li X."/>
            <person name="Wang L."/>
            <person name="Hong B."/>
        </authorList>
    </citation>
    <scope>NUCLEOTIDE SEQUENCE [LARGE SCALE GENOMIC DNA]</scope>
    <source>
        <strain evidence="4 5">B-37</strain>
    </source>
</reference>
<feature type="region of interest" description="Disordered" evidence="1">
    <location>
        <begin position="161"/>
        <end position="194"/>
    </location>
</feature>
<dbReference type="Proteomes" id="UP000093695">
    <property type="component" value="Chromosome"/>
</dbReference>
<dbReference type="Pfam" id="PF03703">
    <property type="entry name" value="bPH_2"/>
    <property type="match status" value="1"/>
</dbReference>
<organism evidence="4 5">
    <name type="scientific">Amycolatopsis orientalis</name>
    <name type="common">Nocardia orientalis</name>
    <dbReference type="NCBI Taxonomy" id="31958"/>
    <lineage>
        <taxon>Bacteria</taxon>
        <taxon>Bacillati</taxon>
        <taxon>Actinomycetota</taxon>
        <taxon>Actinomycetes</taxon>
        <taxon>Pseudonocardiales</taxon>
        <taxon>Pseudonocardiaceae</taxon>
        <taxon>Amycolatopsis</taxon>
    </lineage>
</organism>